<sequence length="116" mass="12884">MRFACLKVDGRDAGISVSITQTVRERMRGLLGRDSLPAGEALLLERCGSVHTFGMRFEIDVLFLDRRERVVAIHHDVRKHRVLFDLRAVHTLEMPAGAARARGLAVGDCLVFEAAS</sequence>
<dbReference type="InterPro" id="IPR038695">
    <property type="entry name" value="Saro_0823-like_sf"/>
</dbReference>
<reference evidence="1 2" key="1">
    <citation type="submission" date="2020-04" db="EMBL/GenBank/DDBJ databases">
        <authorList>
            <person name="De Canck E."/>
        </authorList>
    </citation>
    <scope>NUCLEOTIDE SEQUENCE [LARGE SCALE GENOMIC DNA]</scope>
    <source>
        <strain evidence="1 2">LMG 22037</strain>
    </source>
</reference>
<evidence type="ECO:0000313" key="1">
    <source>
        <dbReference type="EMBL" id="CAB3649746.1"/>
    </source>
</evidence>
<dbReference type="AlphaFoldDB" id="A0A6J5A1P9"/>
<dbReference type="Gene3D" id="2.60.120.1140">
    <property type="entry name" value="Protein of unknown function DUF192"/>
    <property type="match status" value="1"/>
</dbReference>
<dbReference type="EMBL" id="CADIKB010000002">
    <property type="protein sequence ID" value="CAB3649746.1"/>
    <property type="molecule type" value="Genomic_DNA"/>
</dbReference>
<evidence type="ECO:0000313" key="2">
    <source>
        <dbReference type="Proteomes" id="UP000494249"/>
    </source>
</evidence>
<gene>
    <name evidence="1" type="ORF">LMG22037_00921</name>
</gene>
<dbReference type="Pfam" id="PF02643">
    <property type="entry name" value="DUF192"/>
    <property type="match status" value="1"/>
</dbReference>
<accession>A0A6J5A1P9</accession>
<organism evidence="1 2">
    <name type="scientific">Paraburkholderia phenoliruptrix</name>
    <dbReference type="NCBI Taxonomy" id="252970"/>
    <lineage>
        <taxon>Bacteria</taxon>
        <taxon>Pseudomonadati</taxon>
        <taxon>Pseudomonadota</taxon>
        <taxon>Betaproteobacteria</taxon>
        <taxon>Burkholderiales</taxon>
        <taxon>Burkholderiaceae</taxon>
        <taxon>Paraburkholderia</taxon>
    </lineage>
</organism>
<proteinExistence type="predicted"/>
<dbReference type="RefSeq" id="WP_028361701.1">
    <property type="nucleotide sequence ID" value="NZ_CADFGL010000003.1"/>
</dbReference>
<dbReference type="Proteomes" id="UP000494249">
    <property type="component" value="Unassembled WGS sequence"/>
</dbReference>
<evidence type="ECO:0008006" key="3">
    <source>
        <dbReference type="Google" id="ProtNLM"/>
    </source>
</evidence>
<dbReference type="InterPro" id="IPR003795">
    <property type="entry name" value="DUF192"/>
</dbReference>
<protein>
    <recommendedName>
        <fullName evidence="3">DUF192 domain-containing protein</fullName>
    </recommendedName>
</protein>
<name>A0A6J5A1P9_9BURK</name>